<sequence length="265" mass="28512">MQLTDINQQQISHSTRSDGGRNHLTLLPPHSQPSSTTAPVLSSPSLLWPAPAASLTTLENDLHDANTHALLCRPHNTLVTNLTTTHPTTTVAAGAGGLPAAAGLLRKATDASSKPIDNPFESWYRANKPRRLAPRRAASSISCSTTQLGDVPPPPPSSMLSFSSSSFPCMSVGGGDCTDNEDDYNEPRPMEVLAGPSNARRHKAVDDAQRHFRCMDMACMMDVDDDFEPPPPVLVRAQAQLLLHCEHVDLTCEKCGSVERVAISY</sequence>
<feature type="compositionally biased region" description="Polar residues" evidence="1">
    <location>
        <begin position="32"/>
        <end position="42"/>
    </location>
</feature>
<dbReference type="Proteomes" id="UP000265716">
    <property type="component" value="Unassembled WGS sequence"/>
</dbReference>
<evidence type="ECO:0000313" key="6">
    <source>
        <dbReference type="EMBL" id="RHZ38408.1"/>
    </source>
</evidence>
<evidence type="ECO:0000313" key="3">
    <source>
        <dbReference type="EMBL" id="RHY39100.1"/>
    </source>
</evidence>
<dbReference type="Proteomes" id="UP000266239">
    <property type="component" value="Unassembled WGS sequence"/>
</dbReference>
<feature type="compositionally biased region" description="Polar residues" evidence="1">
    <location>
        <begin position="1"/>
        <end position="14"/>
    </location>
</feature>
<feature type="region of interest" description="Disordered" evidence="1">
    <location>
        <begin position="1"/>
        <end position="42"/>
    </location>
</feature>
<dbReference type="Proteomes" id="UP000266643">
    <property type="component" value="Unassembled WGS sequence"/>
</dbReference>
<evidence type="ECO:0000256" key="1">
    <source>
        <dbReference type="SAM" id="MobiDB-lite"/>
    </source>
</evidence>
<dbReference type="EMBL" id="QUTB01004107">
    <property type="protein sequence ID" value="RHY64141.1"/>
    <property type="molecule type" value="Genomic_DNA"/>
</dbReference>
<gene>
    <name evidence="2" type="ORF">DYB25_004652</name>
    <name evidence="4" type="ORF">DYB30_013431</name>
    <name evidence="6" type="ORF">DYB31_009235</name>
    <name evidence="5" type="ORF">DYB34_006265</name>
    <name evidence="3" type="ORF">DYB38_014401</name>
</gene>
<evidence type="ECO:0000313" key="2">
    <source>
        <dbReference type="EMBL" id="RHY15529.1"/>
    </source>
</evidence>
<evidence type="ECO:0000313" key="4">
    <source>
        <dbReference type="EMBL" id="RHY44448.1"/>
    </source>
</evidence>
<dbReference type="EMBL" id="QUTC01011199">
    <property type="protein sequence ID" value="RHY39100.1"/>
    <property type="molecule type" value="Genomic_DNA"/>
</dbReference>
<dbReference type="Proteomes" id="UP000283543">
    <property type="component" value="Unassembled WGS sequence"/>
</dbReference>
<dbReference type="VEuPathDB" id="FungiDB:H257_16464"/>
<evidence type="ECO:0000313" key="11">
    <source>
        <dbReference type="Proteomes" id="UP000283543"/>
    </source>
</evidence>
<accession>A0A397FSU5</accession>
<feature type="region of interest" description="Disordered" evidence="1">
    <location>
        <begin position="139"/>
        <end position="160"/>
    </location>
</feature>
<reference evidence="7 8" key="1">
    <citation type="submission" date="2018-08" db="EMBL/GenBank/DDBJ databases">
        <title>Aphanomyces genome sequencing and annotation.</title>
        <authorList>
            <person name="Minardi D."/>
            <person name="Oidtmann B."/>
            <person name="Van Der Giezen M."/>
            <person name="Studholme D.J."/>
        </authorList>
    </citation>
    <scope>NUCLEOTIDE SEQUENCE [LARGE SCALE GENOMIC DNA]</scope>
    <source>
        <strain evidence="6 8">197901</strain>
        <strain evidence="4 10">D2</strain>
        <strain evidence="3 7">SA</strain>
        <strain evidence="5 11">Si</strain>
        <strain evidence="2 9">Yx</strain>
    </source>
</reference>
<feature type="compositionally biased region" description="Polar residues" evidence="1">
    <location>
        <begin position="139"/>
        <end position="148"/>
    </location>
</feature>
<proteinExistence type="predicted"/>
<dbReference type="AlphaFoldDB" id="A0A397FSU5"/>
<dbReference type="EMBL" id="QUTA01005487">
    <property type="protein sequence ID" value="RHY15529.1"/>
    <property type="molecule type" value="Genomic_DNA"/>
</dbReference>
<dbReference type="EMBL" id="QUTE01004863">
    <property type="protein sequence ID" value="RHZ38408.1"/>
    <property type="molecule type" value="Genomic_DNA"/>
</dbReference>
<organism evidence="6 8">
    <name type="scientific">Aphanomyces astaci</name>
    <name type="common">Crayfish plague agent</name>
    <dbReference type="NCBI Taxonomy" id="112090"/>
    <lineage>
        <taxon>Eukaryota</taxon>
        <taxon>Sar</taxon>
        <taxon>Stramenopiles</taxon>
        <taxon>Oomycota</taxon>
        <taxon>Saprolegniomycetes</taxon>
        <taxon>Saprolegniales</taxon>
        <taxon>Verrucalvaceae</taxon>
        <taxon>Aphanomyces</taxon>
    </lineage>
</organism>
<dbReference type="EMBL" id="QUTD01008902">
    <property type="protein sequence ID" value="RHY44448.1"/>
    <property type="molecule type" value="Genomic_DNA"/>
</dbReference>
<evidence type="ECO:0000313" key="8">
    <source>
        <dbReference type="Proteomes" id="UP000266196"/>
    </source>
</evidence>
<evidence type="ECO:0000313" key="9">
    <source>
        <dbReference type="Proteomes" id="UP000266239"/>
    </source>
</evidence>
<evidence type="ECO:0000313" key="5">
    <source>
        <dbReference type="EMBL" id="RHY64141.1"/>
    </source>
</evidence>
<comment type="caution">
    <text evidence="6">The sequence shown here is derived from an EMBL/GenBank/DDBJ whole genome shotgun (WGS) entry which is preliminary data.</text>
</comment>
<evidence type="ECO:0000313" key="7">
    <source>
        <dbReference type="Proteomes" id="UP000265716"/>
    </source>
</evidence>
<evidence type="ECO:0000313" key="10">
    <source>
        <dbReference type="Proteomes" id="UP000266643"/>
    </source>
</evidence>
<dbReference type="Proteomes" id="UP000266196">
    <property type="component" value="Unassembled WGS sequence"/>
</dbReference>
<protein>
    <submittedName>
        <fullName evidence="6">Uncharacterized protein</fullName>
    </submittedName>
</protein>
<name>A0A397FSU5_APHAT</name>